<evidence type="ECO:0000256" key="3">
    <source>
        <dbReference type="ARBA" id="ARBA00023015"/>
    </source>
</evidence>
<feature type="compositionally biased region" description="Low complexity" evidence="7">
    <location>
        <begin position="382"/>
        <end position="391"/>
    </location>
</feature>
<dbReference type="RefSeq" id="XP_038790435.1">
    <property type="nucleotide sequence ID" value="XM_038927143.1"/>
</dbReference>
<evidence type="ECO:0000259" key="8">
    <source>
        <dbReference type="SMART" id="SM00906"/>
    </source>
</evidence>
<keyword evidence="3" id="KW-0805">Transcription regulation</keyword>
<reference evidence="9" key="2">
    <citation type="submission" date="2020-08" db="EMBL/GenBank/DDBJ databases">
        <title>Draft Genome Sequence of Cumin Blight Pathogen Alternaria burnsii.</title>
        <authorList>
            <person name="Feng Z."/>
        </authorList>
    </citation>
    <scope>NUCLEOTIDE SEQUENCE</scope>
    <source>
        <strain evidence="9">CBS107.38</strain>
    </source>
</reference>
<dbReference type="Gene3D" id="3.40.50.1820">
    <property type="entry name" value="alpha/beta hydrolase"/>
    <property type="match status" value="1"/>
</dbReference>
<dbReference type="GO" id="GO:0043565">
    <property type="term" value="F:sequence-specific DNA binding"/>
    <property type="evidence" value="ECO:0007669"/>
    <property type="project" value="TreeGrafter"/>
</dbReference>
<keyword evidence="4" id="KW-0238">DNA-binding</keyword>
<dbReference type="PANTHER" id="PTHR47540">
    <property type="entry name" value="THIAMINE REPRESSIBLE GENES REGULATORY PROTEIN THI5"/>
    <property type="match status" value="1"/>
</dbReference>
<feature type="region of interest" description="Disordered" evidence="7">
    <location>
        <begin position="321"/>
        <end position="405"/>
    </location>
</feature>
<evidence type="ECO:0000256" key="2">
    <source>
        <dbReference type="ARBA" id="ARBA00004685"/>
    </source>
</evidence>
<dbReference type="InterPro" id="IPR051711">
    <property type="entry name" value="Stress_Response_Reg"/>
</dbReference>
<dbReference type="InterPro" id="IPR049492">
    <property type="entry name" value="BD-FAE-like_dom"/>
</dbReference>
<feature type="domain" description="Xylanolytic transcriptional activator regulatory" evidence="8">
    <location>
        <begin position="570"/>
        <end position="646"/>
    </location>
</feature>
<dbReference type="GeneID" id="62200321"/>
<dbReference type="GO" id="GO:0045944">
    <property type="term" value="P:positive regulation of transcription by RNA polymerase II"/>
    <property type="evidence" value="ECO:0007669"/>
    <property type="project" value="TreeGrafter"/>
</dbReference>
<name>A0A8H7EHR4_9PLEO</name>
<dbReference type="Pfam" id="PF20434">
    <property type="entry name" value="BD-FAE"/>
    <property type="match status" value="1"/>
</dbReference>
<dbReference type="Pfam" id="PF04082">
    <property type="entry name" value="Fungal_trans"/>
    <property type="match status" value="1"/>
</dbReference>
<comment type="caution">
    <text evidence="9">The sequence shown here is derived from an EMBL/GenBank/DDBJ whole genome shotgun (WGS) entry which is preliminary data.</text>
</comment>
<evidence type="ECO:0000256" key="1">
    <source>
        <dbReference type="ARBA" id="ARBA00004123"/>
    </source>
</evidence>
<dbReference type="GO" id="GO:0006351">
    <property type="term" value="P:DNA-templated transcription"/>
    <property type="evidence" value="ECO:0007669"/>
    <property type="project" value="InterPro"/>
</dbReference>
<dbReference type="InterPro" id="IPR007219">
    <property type="entry name" value="XnlR_reg_dom"/>
</dbReference>
<evidence type="ECO:0000256" key="5">
    <source>
        <dbReference type="ARBA" id="ARBA00023163"/>
    </source>
</evidence>
<dbReference type="InterPro" id="IPR029058">
    <property type="entry name" value="AB_hydrolase_fold"/>
</dbReference>
<sequence length="901" mass="100592">MAPLDDTTEANRFESFDVFRTSYKKIGEHEIEVGIIVPKDLKPGKSPVMVKFHGGGLITGDCLFPDWFSAYFVPFIHRNNAIVVAPNYRFIPEHSGADILEDLSDFWAWFNKGSVNDFLASHRKGGGIKLDYEKTLVSGESAGGYMALMSGLTQPRGSIKAILAEFPMTNYLRIEKSDMYFDAPSPPESELTEHISTIKPGVVISSGWPPARLSLNYLLAAYGHYLTYFGKDEKMWPIGLIEDKKWLPPTWIVHGDVDSAVSVEDSKKFVEKCKALGDDIEVQLEIRPEQEHGFTISIKEDEEPWLKEGLAWEKTTDPLLQRRKESLTSEPPVKDTYAASAMKYPRIYPSPSTPIDPPSYSNSDNPNPNPNPDTLNMATNASSRPSSRDSPVPQGAQRDQEGHYVGSSSAASFLIRIQKRLHQNSSLSHDSTIFTFGDAPLPEFDLSIFVPPPKPDAQRLVERYFEYAAPTHRFLHRPTIEQLVEEFYETQGEMRSKEDGKAKAALLMVVFAQAQAYMPPGSSVQTSSARFFRAAENLLSGERGAVRLASVQARLLQCFYLLTQSRINHCWSLFGTLSHLALAIGLNRGRKCDPSTKVDYVEIESRRRLFWVAYSLDKYLAAALGRPRTFKDEDIDQELPTIVNDNDLHPNYINLPTRSTYSLMTAPVEHIKLTRIVSLVLRDLYSIRPPSLALRVELSAKYTSELHAWHNSLAGFLSGSASNAHIDNQLLIPVYQRQRSVLNLAYHHALLLIHRPFLLRDFASLTHMPTHPNWSATNYDASANITACLEAAMSLTPTRDNPSFHDNPILPLPLSAPTPDAVPPSSNLSNLLYNTTGNNNIPPTPNSAEAFGTTNPTFTFDLLDWTDFASWGQFEGLVTAGNGSFDPAGVSQNENDFWFGS</sequence>
<evidence type="ECO:0000256" key="7">
    <source>
        <dbReference type="SAM" id="MobiDB-lite"/>
    </source>
</evidence>
<organism evidence="9 10">
    <name type="scientific">Alternaria burnsii</name>
    <dbReference type="NCBI Taxonomy" id="1187904"/>
    <lineage>
        <taxon>Eukaryota</taxon>
        <taxon>Fungi</taxon>
        <taxon>Dikarya</taxon>
        <taxon>Ascomycota</taxon>
        <taxon>Pezizomycotina</taxon>
        <taxon>Dothideomycetes</taxon>
        <taxon>Pleosporomycetidae</taxon>
        <taxon>Pleosporales</taxon>
        <taxon>Pleosporineae</taxon>
        <taxon>Pleosporaceae</taxon>
        <taxon>Alternaria</taxon>
        <taxon>Alternaria sect. Alternaria</taxon>
    </lineage>
</organism>
<gene>
    <name evidence="9" type="ORF">GT037_002096</name>
</gene>
<dbReference type="Proteomes" id="UP000596902">
    <property type="component" value="Unassembled WGS sequence"/>
</dbReference>
<keyword evidence="10" id="KW-1185">Reference proteome</keyword>
<evidence type="ECO:0000313" key="9">
    <source>
        <dbReference type="EMBL" id="KAF7680445.1"/>
    </source>
</evidence>
<reference evidence="9" key="1">
    <citation type="submission" date="2020-01" db="EMBL/GenBank/DDBJ databases">
        <authorList>
            <person name="Feng Z.H.Z."/>
        </authorList>
    </citation>
    <scope>NUCLEOTIDE SEQUENCE</scope>
    <source>
        <strain evidence="9">CBS107.38</strain>
    </source>
</reference>
<dbReference type="PANTHER" id="PTHR47540:SF3">
    <property type="entry name" value="ZN(II)2CYS6 TRANSCRIPTION FACTOR (EUROFUNG)"/>
    <property type="match status" value="1"/>
</dbReference>
<dbReference type="GO" id="GO:0005634">
    <property type="term" value="C:nucleus"/>
    <property type="evidence" value="ECO:0007669"/>
    <property type="project" value="UniProtKB-SubCell"/>
</dbReference>
<keyword evidence="6" id="KW-0539">Nucleus</keyword>
<proteinExistence type="predicted"/>
<keyword evidence="5" id="KW-0804">Transcription</keyword>
<dbReference type="SUPFAM" id="SSF53474">
    <property type="entry name" value="alpha/beta-Hydrolases"/>
    <property type="match status" value="1"/>
</dbReference>
<dbReference type="AlphaFoldDB" id="A0A8H7EHR4"/>
<dbReference type="CDD" id="cd12148">
    <property type="entry name" value="fungal_TF_MHR"/>
    <property type="match status" value="1"/>
</dbReference>
<evidence type="ECO:0000256" key="6">
    <source>
        <dbReference type="ARBA" id="ARBA00023242"/>
    </source>
</evidence>
<dbReference type="EMBL" id="JAAABM010000002">
    <property type="protein sequence ID" value="KAF7680445.1"/>
    <property type="molecule type" value="Genomic_DNA"/>
</dbReference>
<evidence type="ECO:0000256" key="4">
    <source>
        <dbReference type="ARBA" id="ARBA00023125"/>
    </source>
</evidence>
<comment type="pathway">
    <text evidence="2">Mycotoxin biosynthesis.</text>
</comment>
<protein>
    <submittedName>
        <fullName evidence="9">Fungal specific transcription factor domain containing protein</fullName>
    </submittedName>
</protein>
<evidence type="ECO:0000313" key="10">
    <source>
        <dbReference type="Proteomes" id="UP000596902"/>
    </source>
</evidence>
<accession>A0A8H7EHR4</accession>
<comment type="subcellular location">
    <subcellularLocation>
        <location evidence="1">Nucleus</location>
    </subcellularLocation>
</comment>
<dbReference type="SMART" id="SM00906">
    <property type="entry name" value="Fungal_trans"/>
    <property type="match status" value="1"/>
</dbReference>
<dbReference type="GO" id="GO:0008270">
    <property type="term" value="F:zinc ion binding"/>
    <property type="evidence" value="ECO:0007669"/>
    <property type="project" value="InterPro"/>
</dbReference>